<name>A0AAX1L7Q7_9CORY</name>
<dbReference type="Proteomes" id="UP000617681">
    <property type="component" value="Chromosome"/>
</dbReference>
<reference evidence="2" key="1">
    <citation type="submission" date="2021-02" db="EMBL/GenBank/DDBJ databases">
        <title>FDA dAtabase for Regulatory Grade micrObial Sequences (FDA-ARGOS): Supporting development and validation of Infectious Disease Dx tests.</title>
        <authorList>
            <person name="Sproer C."/>
            <person name="Gronow S."/>
            <person name="Severitt S."/>
            <person name="Schroder I."/>
            <person name="Tallon L."/>
            <person name="Sadzewicz L."/>
            <person name="Zhao X."/>
            <person name="Boylan J."/>
            <person name="Ott S."/>
            <person name="Bowen H."/>
            <person name="Vavikolanu K."/>
            <person name="Mehta A."/>
            <person name="Aluvathingal J."/>
            <person name="Nadendla S."/>
            <person name="Lowell S."/>
            <person name="Myers T."/>
            <person name="Yan Y."/>
            <person name="Sichtig H."/>
        </authorList>
    </citation>
    <scope>NUCLEOTIDE SEQUENCE</scope>
    <source>
        <strain evidence="2">FDAARGOS_1191</strain>
    </source>
</reference>
<protein>
    <submittedName>
        <fullName evidence="2">ISL3 family transposase</fullName>
    </submittedName>
</protein>
<evidence type="ECO:0000313" key="3">
    <source>
        <dbReference type="Proteomes" id="UP000617681"/>
    </source>
</evidence>
<dbReference type="AlphaFoldDB" id="A0AAX1L7Q7"/>
<proteinExistence type="predicted"/>
<dbReference type="EMBL" id="CP069534">
    <property type="protein sequence ID" value="QRP70238.1"/>
    <property type="molecule type" value="Genomic_DNA"/>
</dbReference>
<gene>
    <name evidence="2" type="ORF">I6J21_10800</name>
</gene>
<organism evidence="2 3">
    <name type="scientific">Corynebacterium glucuronolyticum</name>
    <dbReference type="NCBI Taxonomy" id="39791"/>
    <lineage>
        <taxon>Bacteria</taxon>
        <taxon>Bacillati</taxon>
        <taxon>Actinomycetota</taxon>
        <taxon>Actinomycetes</taxon>
        <taxon>Mycobacteriales</taxon>
        <taxon>Corynebacteriaceae</taxon>
        <taxon>Corynebacterium</taxon>
    </lineage>
</organism>
<evidence type="ECO:0000259" key="1">
    <source>
        <dbReference type="Pfam" id="PF14690"/>
    </source>
</evidence>
<evidence type="ECO:0000313" key="2">
    <source>
        <dbReference type="EMBL" id="QRP70238.1"/>
    </source>
</evidence>
<sequence>MKPSGNLIADTICRTAELGFMITGAADGGDATIIDAVAVDPINECPVCTQPGVKRDHVIRERVDLPVVGFPTRLRVRLPRYLCVNQACPRRIFQAGLDCAFDGEKTTRRVTRWILQRLAIDRMSVRAVAKALRIGWDLCCQLALDQAHELTYHDPDHLTGVRVIGVDEHTWSHNLKSPR</sequence>
<dbReference type="InterPro" id="IPR029261">
    <property type="entry name" value="Transposase_Znf"/>
</dbReference>
<dbReference type="Pfam" id="PF14690">
    <property type="entry name" value="Zn_ribbon_ISL3"/>
    <property type="match status" value="1"/>
</dbReference>
<feature type="domain" description="Transposase IS204/IS1001/IS1096/IS1165 zinc-finger" evidence="1">
    <location>
        <begin position="45"/>
        <end position="83"/>
    </location>
</feature>
<accession>A0AAX1L7Q7</accession>